<accession>X1TVR2</accession>
<proteinExistence type="predicted"/>
<dbReference type="Gene3D" id="3.40.50.150">
    <property type="entry name" value="Vaccinia Virus protein VP39"/>
    <property type="match status" value="1"/>
</dbReference>
<dbReference type="PRINTS" id="PR00508">
    <property type="entry name" value="S21N4MTFRASE"/>
</dbReference>
<dbReference type="AlphaFoldDB" id="X1TVR2"/>
<dbReference type="InterPro" id="IPR002941">
    <property type="entry name" value="DNA_methylase_N4/N6"/>
</dbReference>
<dbReference type="GO" id="GO:0032259">
    <property type="term" value="P:methylation"/>
    <property type="evidence" value="ECO:0007669"/>
    <property type="project" value="UniProtKB-KW"/>
</dbReference>
<evidence type="ECO:0000256" key="1">
    <source>
        <dbReference type="ARBA" id="ARBA00022603"/>
    </source>
</evidence>
<dbReference type="InterPro" id="IPR029063">
    <property type="entry name" value="SAM-dependent_MTases_sf"/>
</dbReference>
<dbReference type="SUPFAM" id="SSF53335">
    <property type="entry name" value="S-adenosyl-L-methionine-dependent methyltransferases"/>
    <property type="match status" value="1"/>
</dbReference>
<dbReference type="InterPro" id="IPR001091">
    <property type="entry name" value="RM_Methyltransferase"/>
</dbReference>
<dbReference type="Pfam" id="PF01555">
    <property type="entry name" value="N6_N4_Mtase"/>
    <property type="match status" value="1"/>
</dbReference>
<dbReference type="GO" id="GO:0003677">
    <property type="term" value="F:DNA binding"/>
    <property type="evidence" value="ECO:0007669"/>
    <property type="project" value="InterPro"/>
</dbReference>
<feature type="domain" description="DNA methylase N-4/N-6" evidence="3">
    <location>
        <begin position="26"/>
        <end position="77"/>
    </location>
</feature>
<evidence type="ECO:0000259" key="3">
    <source>
        <dbReference type="Pfam" id="PF01555"/>
    </source>
</evidence>
<keyword evidence="2" id="KW-0808">Transferase</keyword>
<evidence type="ECO:0000256" key="2">
    <source>
        <dbReference type="ARBA" id="ARBA00022679"/>
    </source>
</evidence>
<feature type="non-terminal residue" evidence="4">
    <location>
        <position position="1"/>
    </location>
</feature>
<reference evidence="4" key="1">
    <citation type="journal article" date="2014" name="Front. Microbiol.">
        <title>High frequency of phylogenetically diverse reductive dehalogenase-homologous genes in deep subseafloor sedimentary metagenomes.</title>
        <authorList>
            <person name="Kawai M."/>
            <person name="Futagami T."/>
            <person name="Toyoda A."/>
            <person name="Takaki Y."/>
            <person name="Nishi S."/>
            <person name="Hori S."/>
            <person name="Arai W."/>
            <person name="Tsubouchi T."/>
            <person name="Morono Y."/>
            <person name="Uchiyama I."/>
            <person name="Ito T."/>
            <person name="Fujiyama A."/>
            <person name="Inagaki F."/>
            <person name="Takami H."/>
        </authorList>
    </citation>
    <scope>NUCLEOTIDE SEQUENCE</scope>
    <source>
        <strain evidence="4">Expedition CK06-06</strain>
    </source>
</reference>
<dbReference type="EMBL" id="BARW01020442">
    <property type="protein sequence ID" value="GAI91655.1"/>
    <property type="molecule type" value="Genomic_DNA"/>
</dbReference>
<protein>
    <recommendedName>
        <fullName evidence="3">DNA methylase N-4/N-6 domain-containing protein</fullName>
    </recommendedName>
</protein>
<dbReference type="GO" id="GO:0008170">
    <property type="term" value="F:N-methyltransferase activity"/>
    <property type="evidence" value="ECO:0007669"/>
    <property type="project" value="InterPro"/>
</dbReference>
<evidence type="ECO:0000313" key="4">
    <source>
        <dbReference type="EMBL" id="GAI91655.1"/>
    </source>
</evidence>
<name>X1TVR2_9ZZZZ</name>
<gene>
    <name evidence="4" type="ORF">S12H4_34538</name>
</gene>
<comment type="caution">
    <text evidence="4">The sequence shown here is derived from an EMBL/GenBank/DDBJ whole genome shotgun (WGS) entry which is preliminary data.</text>
</comment>
<sequence length="79" mass="8720">DENKIEKGLIKMWHKDIVPFSPVIKINSKGKNVLGHTAPFPKAIPEIAVKYYTYVGEKVLDPFAGSFTSAIVAKELAGY</sequence>
<organism evidence="4">
    <name type="scientific">marine sediment metagenome</name>
    <dbReference type="NCBI Taxonomy" id="412755"/>
    <lineage>
        <taxon>unclassified sequences</taxon>
        <taxon>metagenomes</taxon>
        <taxon>ecological metagenomes</taxon>
    </lineage>
</organism>
<keyword evidence="1" id="KW-0489">Methyltransferase</keyword>